<reference evidence="1" key="1">
    <citation type="submission" date="2021-02" db="EMBL/GenBank/DDBJ databases">
        <authorList>
            <person name="Nowell W R."/>
        </authorList>
    </citation>
    <scope>NUCLEOTIDE SEQUENCE</scope>
</reference>
<proteinExistence type="predicted"/>
<dbReference type="Proteomes" id="UP000663868">
    <property type="component" value="Unassembled WGS sequence"/>
</dbReference>
<name>A0A819BN32_9BILA</name>
<feature type="non-terminal residue" evidence="1">
    <location>
        <position position="33"/>
    </location>
</feature>
<dbReference type="AlphaFoldDB" id="A0A819BN32"/>
<evidence type="ECO:0000313" key="1">
    <source>
        <dbReference type="EMBL" id="CAF3805106.1"/>
    </source>
</evidence>
<organism evidence="1 2">
    <name type="scientific">Adineta steineri</name>
    <dbReference type="NCBI Taxonomy" id="433720"/>
    <lineage>
        <taxon>Eukaryota</taxon>
        <taxon>Metazoa</taxon>
        <taxon>Spiralia</taxon>
        <taxon>Gnathifera</taxon>
        <taxon>Rotifera</taxon>
        <taxon>Eurotatoria</taxon>
        <taxon>Bdelloidea</taxon>
        <taxon>Adinetida</taxon>
        <taxon>Adinetidae</taxon>
        <taxon>Adineta</taxon>
    </lineage>
</organism>
<evidence type="ECO:0000313" key="2">
    <source>
        <dbReference type="Proteomes" id="UP000663868"/>
    </source>
</evidence>
<sequence length="33" mass="3993">MPKKDTHFCIKWYDKLDSTKKPCSHWLQQGKTL</sequence>
<dbReference type="EMBL" id="CAJOBB010001081">
    <property type="protein sequence ID" value="CAF3805106.1"/>
    <property type="molecule type" value="Genomic_DNA"/>
</dbReference>
<comment type="caution">
    <text evidence="1">The sequence shown here is derived from an EMBL/GenBank/DDBJ whole genome shotgun (WGS) entry which is preliminary data.</text>
</comment>
<protein>
    <submittedName>
        <fullName evidence="1">Uncharacterized protein</fullName>
    </submittedName>
</protein>
<gene>
    <name evidence="1" type="ORF">KXQ929_LOCUS17280</name>
</gene>
<accession>A0A819BN32</accession>
<feature type="non-terminal residue" evidence="1">
    <location>
        <position position="1"/>
    </location>
</feature>